<dbReference type="EMBL" id="CAJFCW020000006">
    <property type="protein sequence ID" value="CAG9124438.1"/>
    <property type="molecule type" value="Genomic_DNA"/>
</dbReference>
<keyword evidence="6" id="KW-0833">Ubl conjugation pathway</keyword>
<evidence type="ECO:0000256" key="12">
    <source>
        <dbReference type="ARBA" id="ARBA00042420"/>
    </source>
</evidence>
<evidence type="ECO:0000256" key="5">
    <source>
        <dbReference type="ARBA" id="ARBA00022670"/>
    </source>
</evidence>
<dbReference type="OrthoDB" id="420187at2759"/>
<dbReference type="InterPro" id="IPR001394">
    <property type="entry name" value="Peptidase_C19_UCH"/>
</dbReference>
<feature type="compositionally biased region" description="Polar residues" evidence="14">
    <location>
        <begin position="249"/>
        <end position="262"/>
    </location>
</feature>
<feature type="domain" description="USP" evidence="15">
    <location>
        <begin position="324"/>
        <end position="623"/>
    </location>
</feature>
<keyword evidence="7" id="KW-0378">Hydrolase</keyword>
<dbReference type="InterPro" id="IPR028889">
    <property type="entry name" value="USP"/>
</dbReference>
<evidence type="ECO:0000256" key="13">
    <source>
        <dbReference type="ARBA" id="ARBA00043009"/>
    </source>
</evidence>
<evidence type="ECO:0000256" key="3">
    <source>
        <dbReference type="ARBA" id="ARBA00009085"/>
    </source>
</evidence>
<evidence type="ECO:0000256" key="9">
    <source>
        <dbReference type="ARBA" id="ARBA00039432"/>
    </source>
</evidence>
<evidence type="ECO:0000313" key="16">
    <source>
        <dbReference type="EMBL" id="CAD5228410.1"/>
    </source>
</evidence>
<dbReference type="PROSITE" id="PS00973">
    <property type="entry name" value="USP_2"/>
    <property type="match status" value="1"/>
</dbReference>
<evidence type="ECO:0000259" key="15">
    <source>
        <dbReference type="PROSITE" id="PS50235"/>
    </source>
</evidence>
<dbReference type="Proteomes" id="UP000614601">
    <property type="component" value="Unassembled WGS sequence"/>
</dbReference>
<reference evidence="16" key="1">
    <citation type="submission" date="2020-09" db="EMBL/GenBank/DDBJ databases">
        <authorList>
            <person name="Kikuchi T."/>
        </authorList>
    </citation>
    <scope>NUCLEOTIDE SEQUENCE</scope>
    <source>
        <strain evidence="16">SH1</strain>
    </source>
</reference>
<evidence type="ECO:0000256" key="14">
    <source>
        <dbReference type="SAM" id="MobiDB-lite"/>
    </source>
</evidence>
<dbReference type="Proteomes" id="UP000783686">
    <property type="component" value="Unassembled WGS sequence"/>
</dbReference>
<comment type="catalytic activity">
    <reaction evidence="1">
        <text>Thiol-dependent hydrolysis of ester, thioester, amide, peptide and isopeptide bonds formed by the C-terminal Gly of ubiquitin (a 76-residue protein attached to proteins as an intracellular targeting signal).</text>
        <dbReference type="EC" id="3.4.19.12"/>
    </reaction>
</comment>
<proteinExistence type="inferred from homology"/>
<feature type="region of interest" description="Disordered" evidence="14">
    <location>
        <begin position="141"/>
        <end position="294"/>
    </location>
</feature>
<dbReference type="EC" id="3.4.19.12" evidence="4"/>
<comment type="caution">
    <text evidence="16">The sequence shown here is derived from an EMBL/GenBank/DDBJ whole genome shotgun (WGS) entry which is preliminary data.</text>
</comment>
<dbReference type="SUPFAM" id="SSF54001">
    <property type="entry name" value="Cysteine proteinases"/>
    <property type="match status" value="1"/>
</dbReference>
<keyword evidence="8" id="KW-0788">Thiol protease</keyword>
<dbReference type="InterPro" id="IPR018200">
    <property type="entry name" value="USP_CS"/>
</dbReference>
<evidence type="ECO:0000256" key="10">
    <source>
        <dbReference type="ARBA" id="ARBA00041300"/>
    </source>
</evidence>
<evidence type="ECO:0000313" key="17">
    <source>
        <dbReference type="Proteomes" id="UP000614601"/>
    </source>
</evidence>
<feature type="region of interest" description="Disordered" evidence="14">
    <location>
        <begin position="42"/>
        <end position="82"/>
    </location>
</feature>
<evidence type="ECO:0000256" key="1">
    <source>
        <dbReference type="ARBA" id="ARBA00000707"/>
    </source>
</evidence>
<evidence type="ECO:0000256" key="2">
    <source>
        <dbReference type="ARBA" id="ARBA00004604"/>
    </source>
</evidence>
<sequence>MARLSSADILGTSTIRPIKRTTTWLPVEFVKCKSLKSNSLPSGCKSLTGEEETFRPNSSVSTTSAISAGSSTSPDSITDELTKCSPKKVQKALEGFQKNGWEKECRKAPQIKIHLNGSSSNGIAKQSEVYGPVTPIKKADLMTGTLKNGVSSNKSQNGSPVKRPEPTIQKKVENGVDKKKELSPKLKEPSPKLKEQSPKLKEPSPKLKEPSPKLKEPSPKLKETPPRLIGPQLPPKHISNGGDADKPTTSKADLTPTKSENGSPVKRTESPGFIGPRMPPNLKNGDSTPGPSSVKKLTVKRSMEDEGPYSYDWADVPLRTKHGPGFFNSRNDCFMNSVLQFVFHTPQLVKLFLRTKQHFHQNPCMFCSLQGVLNDIINRKVKKMFCKTVKEVVRDGFPTLKWLDAQEDAHEMLTFLFSKLEPPIETRRSLPNGKKPPTEIDKIFGGILSRRMSCSNCKHSSWSTEEFREFNLNLNCANLFQNDNAKLQYFVDAYFNPERMRDFKCEKCKAVDTSTKTFSIQDAPRVLVIQLKRFKHTGSKIQMPISVPHELDLTGHTRTKTNLSYRLYGFINHYGATTNSGHYTATMKGFDGNWYSFDDEQVEQTRVNQVPTQYPYILFYANKAFTTMKPTMNGLPYIRYANGAPPHKKMAIQIKHTWSPKIIT</sequence>
<keyword evidence="5" id="KW-0645">Protease</keyword>
<evidence type="ECO:0000256" key="8">
    <source>
        <dbReference type="ARBA" id="ARBA00022807"/>
    </source>
</evidence>
<dbReference type="Pfam" id="PF00443">
    <property type="entry name" value="UCH"/>
    <property type="match status" value="1"/>
</dbReference>
<feature type="compositionally biased region" description="Basic and acidic residues" evidence="14">
    <location>
        <begin position="162"/>
        <end position="225"/>
    </location>
</feature>
<dbReference type="AlphaFoldDB" id="A0A811LNE2"/>
<gene>
    <name evidence="16" type="ORF">BOKJ2_LOCUS12664</name>
</gene>
<protein>
    <recommendedName>
        <fullName evidence="9">Ubiquitin carboxyl-terminal hydrolase 36</fullName>
        <ecNumber evidence="4">3.4.19.12</ecNumber>
    </recommendedName>
    <alternativeName>
        <fullName evidence="12">Deubiquitinating enzyme 36</fullName>
    </alternativeName>
    <alternativeName>
        <fullName evidence="11">Protein scrawny</fullName>
    </alternativeName>
    <alternativeName>
        <fullName evidence="10">Ubiquitin thioesterase 36</fullName>
    </alternativeName>
    <alternativeName>
        <fullName evidence="13">Ubiquitin-specific-processing protease 36</fullName>
    </alternativeName>
</protein>
<organism evidence="16 17">
    <name type="scientific">Bursaphelenchus okinawaensis</name>
    <dbReference type="NCBI Taxonomy" id="465554"/>
    <lineage>
        <taxon>Eukaryota</taxon>
        <taxon>Metazoa</taxon>
        <taxon>Ecdysozoa</taxon>
        <taxon>Nematoda</taxon>
        <taxon>Chromadorea</taxon>
        <taxon>Rhabditida</taxon>
        <taxon>Tylenchina</taxon>
        <taxon>Tylenchomorpha</taxon>
        <taxon>Aphelenchoidea</taxon>
        <taxon>Aphelenchoididae</taxon>
        <taxon>Bursaphelenchus</taxon>
    </lineage>
</organism>
<evidence type="ECO:0000256" key="11">
    <source>
        <dbReference type="ARBA" id="ARBA00042154"/>
    </source>
</evidence>
<feature type="compositionally biased region" description="Low complexity" evidence="14">
    <location>
        <begin position="58"/>
        <end position="76"/>
    </location>
</feature>
<name>A0A811LNE2_9BILA</name>
<dbReference type="GO" id="GO:0005730">
    <property type="term" value="C:nucleolus"/>
    <property type="evidence" value="ECO:0007669"/>
    <property type="project" value="UniProtKB-SubCell"/>
</dbReference>
<dbReference type="GO" id="GO:0006508">
    <property type="term" value="P:proteolysis"/>
    <property type="evidence" value="ECO:0007669"/>
    <property type="project" value="UniProtKB-KW"/>
</dbReference>
<dbReference type="GO" id="GO:0005829">
    <property type="term" value="C:cytosol"/>
    <property type="evidence" value="ECO:0007669"/>
    <property type="project" value="TreeGrafter"/>
</dbReference>
<dbReference type="InterPro" id="IPR038765">
    <property type="entry name" value="Papain-like_cys_pep_sf"/>
</dbReference>
<dbReference type="GO" id="GO:0004843">
    <property type="term" value="F:cysteine-type deubiquitinase activity"/>
    <property type="evidence" value="ECO:0007669"/>
    <property type="project" value="UniProtKB-EC"/>
</dbReference>
<comment type="similarity">
    <text evidence="3">Belongs to the peptidase C19 family.</text>
</comment>
<feature type="compositionally biased region" description="Polar residues" evidence="14">
    <location>
        <begin position="145"/>
        <end position="159"/>
    </location>
</feature>
<accession>A0A811LNE2</accession>
<keyword evidence="17" id="KW-1185">Reference proteome</keyword>
<comment type="subcellular location">
    <subcellularLocation>
        <location evidence="2">Nucleus</location>
        <location evidence="2">Nucleolus</location>
    </subcellularLocation>
</comment>
<dbReference type="PROSITE" id="PS50235">
    <property type="entry name" value="USP_3"/>
    <property type="match status" value="1"/>
</dbReference>
<dbReference type="PANTHER" id="PTHR24006">
    <property type="entry name" value="UBIQUITIN CARBOXYL-TERMINAL HYDROLASE"/>
    <property type="match status" value="1"/>
</dbReference>
<dbReference type="InterPro" id="IPR050164">
    <property type="entry name" value="Peptidase_C19"/>
</dbReference>
<dbReference type="GO" id="GO:0016579">
    <property type="term" value="P:protein deubiquitination"/>
    <property type="evidence" value="ECO:0007669"/>
    <property type="project" value="InterPro"/>
</dbReference>
<dbReference type="Gene3D" id="3.90.70.10">
    <property type="entry name" value="Cysteine proteinases"/>
    <property type="match status" value="1"/>
</dbReference>
<evidence type="ECO:0000256" key="6">
    <source>
        <dbReference type="ARBA" id="ARBA00022786"/>
    </source>
</evidence>
<dbReference type="PANTHER" id="PTHR24006:SF758">
    <property type="entry name" value="UBIQUITIN CARBOXYL-TERMINAL HYDROLASE 36"/>
    <property type="match status" value="1"/>
</dbReference>
<evidence type="ECO:0000256" key="7">
    <source>
        <dbReference type="ARBA" id="ARBA00022801"/>
    </source>
</evidence>
<dbReference type="EMBL" id="CAJFDH010000006">
    <property type="protein sequence ID" value="CAD5228410.1"/>
    <property type="molecule type" value="Genomic_DNA"/>
</dbReference>
<evidence type="ECO:0000256" key="4">
    <source>
        <dbReference type="ARBA" id="ARBA00012759"/>
    </source>
</evidence>